<dbReference type="InterPro" id="IPR050406">
    <property type="entry name" value="FGGY_Carb_Kinase"/>
</dbReference>
<comment type="caution">
    <text evidence="6">The sequence shown here is derived from an EMBL/GenBank/DDBJ whole genome shotgun (WGS) entry which is preliminary data.</text>
</comment>
<dbReference type="Gene3D" id="3.30.420.40">
    <property type="match status" value="2"/>
</dbReference>
<sequence length="502" mass="54735">MQYILGIDIGTGSTKAVAVDYNGKAIHTEQVAYPTLSPHPGYSEQAPEIIWQAFLKCILRSIKTLQHTPHGISLSSAMHSFIPVDAAGNPLMNMITWADNRSASVADRIKNSPAGELIYRQTGTPVHAMSPLCKIIWLRENDPDLYARAVKYISIKEYIWFRLFGVHEIDHSIASATGLFDIEKLQWSEPALQLCGITADKLSVPVSTTFQRNILTTVAADTTGIPAGIPFMAGASDGCCANVGSFAVEPGIAALTIGTSGAIRVANTNPTFNFDAMTFNYRLDESTFISGGPINNGGVALRWYLSSFLKKDIADAAIYNEVIGEIDSIKAGSDGLIFLPYILGERAPLWNSETSGVFFGITAQHTQAYFTRAVLEGITLSLYHISQCLEESGLVIQQVNVSGGFVHSERWVQLLADIFGKPIGLVNTDDASAIGAAYMALRKISSLADYRSLKPDRVRIFTPNIENHRVYKESVFPLFRNLTNTLLLNMGVLSDMKTSALI</sequence>
<dbReference type="Proteomes" id="UP001597112">
    <property type="component" value="Unassembled WGS sequence"/>
</dbReference>
<evidence type="ECO:0000259" key="5">
    <source>
        <dbReference type="Pfam" id="PF02782"/>
    </source>
</evidence>
<keyword evidence="7" id="KW-1185">Reference proteome</keyword>
<feature type="domain" description="Carbohydrate kinase FGGY C-terminal" evidence="5">
    <location>
        <begin position="254"/>
        <end position="442"/>
    </location>
</feature>
<evidence type="ECO:0000313" key="7">
    <source>
        <dbReference type="Proteomes" id="UP001597112"/>
    </source>
</evidence>
<accession>A0ABW3JWX6</accession>
<comment type="similarity">
    <text evidence="1">Belongs to the FGGY kinase family.</text>
</comment>
<dbReference type="EMBL" id="JBHTKA010000001">
    <property type="protein sequence ID" value="MFD0998419.1"/>
    <property type="molecule type" value="Genomic_DNA"/>
</dbReference>
<dbReference type="PIRSF" id="PIRSF000538">
    <property type="entry name" value="GlpK"/>
    <property type="match status" value="1"/>
</dbReference>
<dbReference type="PROSITE" id="PS00933">
    <property type="entry name" value="FGGY_KINASES_1"/>
    <property type="match status" value="1"/>
</dbReference>
<keyword evidence="2 6" id="KW-0808">Transferase</keyword>
<dbReference type="Pfam" id="PF00370">
    <property type="entry name" value="FGGY_N"/>
    <property type="match status" value="1"/>
</dbReference>
<dbReference type="SUPFAM" id="SSF53067">
    <property type="entry name" value="Actin-like ATPase domain"/>
    <property type="match status" value="2"/>
</dbReference>
<dbReference type="InterPro" id="IPR043129">
    <property type="entry name" value="ATPase_NBD"/>
</dbReference>
<dbReference type="PANTHER" id="PTHR43095">
    <property type="entry name" value="SUGAR KINASE"/>
    <property type="match status" value="1"/>
</dbReference>
<dbReference type="InterPro" id="IPR018484">
    <property type="entry name" value="FGGY_N"/>
</dbReference>
<keyword evidence="3" id="KW-0418">Kinase</keyword>
<proteinExistence type="inferred from homology"/>
<dbReference type="GO" id="GO:0046316">
    <property type="term" value="F:gluconokinase activity"/>
    <property type="evidence" value="ECO:0007669"/>
    <property type="project" value="UniProtKB-EC"/>
</dbReference>
<evidence type="ECO:0000313" key="6">
    <source>
        <dbReference type="EMBL" id="MFD0998419.1"/>
    </source>
</evidence>
<dbReference type="InterPro" id="IPR000577">
    <property type="entry name" value="Carb_kinase_FGGY"/>
</dbReference>
<gene>
    <name evidence="6" type="ORF">ACFQ21_03835</name>
</gene>
<evidence type="ECO:0000256" key="3">
    <source>
        <dbReference type="ARBA" id="ARBA00022777"/>
    </source>
</evidence>
<evidence type="ECO:0000256" key="1">
    <source>
        <dbReference type="ARBA" id="ARBA00009156"/>
    </source>
</evidence>
<evidence type="ECO:0000256" key="2">
    <source>
        <dbReference type="ARBA" id="ARBA00022679"/>
    </source>
</evidence>
<dbReference type="InterPro" id="IPR018485">
    <property type="entry name" value="FGGY_C"/>
</dbReference>
<dbReference type="RefSeq" id="WP_377575089.1">
    <property type="nucleotide sequence ID" value="NZ_JBHTKA010000001.1"/>
</dbReference>
<organism evidence="6 7">
    <name type="scientific">Ohtaekwangia kribbensis</name>
    <dbReference type="NCBI Taxonomy" id="688913"/>
    <lineage>
        <taxon>Bacteria</taxon>
        <taxon>Pseudomonadati</taxon>
        <taxon>Bacteroidota</taxon>
        <taxon>Cytophagia</taxon>
        <taxon>Cytophagales</taxon>
        <taxon>Fulvivirgaceae</taxon>
        <taxon>Ohtaekwangia</taxon>
    </lineage>
</organism>
<reference evidence="7" key="1">
    <citation type="journal article" date="2019" name="Int. J. Syst. Evol. Microbiol.">
        <title>The Global Catalogue of Microorganisms (GCM) 10K type strain sequencing project: providing services to taxonomists for standard genome sequencing and annotation.</title>
        <authorList>
            <consortium name="The Broad Institute Genomics Platform"/>
            <consortium name="The Broad Institute Genome Sequencing Center for Infectious Disease"/>
            <person name="Wu L."/>
            <person name="Ma J."/>
        </authorList>
    </citation>
    <scope>NUCLEOTIDE SEQUENCE [LARGE SCALE GENOMIC DNA]</scope>
    <source>
        <strain evidence="7">CCUG 58938</strain>
    </source>
</reference>
<feature type="domain" description="Carbohydrate kinase FGGY N-terminal" evidence="4">
    <location>
        <begin position="3"/>
        <end position="244"/>
    </location>
</feature>
<evidence type="ECO:0000259" key="4">
    <source>
        <dbReference type="Pfam" id="PF00370"/>
    </source>
</evidence>
<dbReference type="CDD" id="cd07770">
    <property type="entry name" value="ASKHA_NBD_FGGY_GntK"/>
    <property type="match status" value="1"/>
</dbReference>
<dbReference type="EC" id="2.7.1.12" evidence="6"/>
<dbReference type="InterPro" id="IPR018483">
    <property type="entry name" value="Carb_kinase_FGGY_CS"/>
</dbReference>
<dbReference type="Pfam" id="PF02782">
    <property type="entry name" value="FGGY_C"/>
    <property type="match status" value="1"/>
</dbReference>
<name>A0ABW3JWX6_9BACT</name>
<dbReference type="PANTHER" id="PTHR43095:SF2">
    <property type="entry name" value="GLUCONOKINASE"/>
    <property type="match status" value="1"/>
</dbReference>
<protein>
    <submittedName>
        <fullName evidence="6">Gluconokinase</fullName>
        <ecNumber evidence="6">2.7.1.12</ecNumber>
    </submittedName>
</protein>